<protein>
    <recommendedName>
        <fullName evidence="4">procollagen-proline 4-dioxygenase</fullName>
        <ecNumber evidence="4">1.14.11.2</ecNumber>
    </recommendedName>
</protein>
<evidence type="ECO:0000256" key="13">
    <source>
        <dbReference type="ARBA" id="ARBA00023180"/>
    </source>
</evidence>
<sequence>MKGNRGPRSPLLSRLVREKIRLPAALLLCVVFFLAGFFVSLLISSPSQDPVGGGRLTRSRLLELDDEDPEWPPMPHGKTGDSSPSLIPFQVLSWKPRALYFPNFATAEQCQIIVQKAKSRLRPSTLALRKGETEENTQGIRTSSGTFVSASEDSSGVLGQIEEKIARATMIPREQGEAFNILRYEIGQRYASHYDAFNPAEYGPQKSQRVASFLLYLSDVEEGGETMFPYENGSNMDIAYDYEKCIGLKVKPRKGDGLLFYSLFTNGTIDPTSLHGSCSVVKGEKWVATKWIRDQIDK</sequence>
<keyword evidence="9 15" id="KW-1133">Transmembrane helix</keyword>
<evidence type="ECO:0000256" key="7">
    <source>
        <dbReference type="ARBA" id="ARBA00022964"/>
    </source>
</evidence>
<dbReference type="GO" id="GO:0005789">
    <property type="term" value="C:endoplasmic reticulum membrane"/>
    <property type="evidence" value="ECO:0007669"/>
    <property type="project" value="UniProtKB-SubCell"/>
</dbReference>
<dbReference type="EC" id="1.14.11.2" evidence="4"/>
<evidence type="ECO:0000259" key="16">
    <source>
        <dbReference type="PROSITE" id="PS51471"/>
    </source>
</evidence>
<organism evidence="17 18">
    <name type="scientific">Ensete ventricosum</name>
    <name type="common">Abyssinian banana</name>
    <name type="synonym">Musa ensete</name>
    <dbReference type="NCBI Taxonomy" id="4639"/>
    <lineage>
        <taxon>Eukaryota</taxon>
        <taxon>Viridiplantae</taxon>
        <taxon>Streptophyta</taxon>
        <taxon>Embryophyta</taxon>
        <taxon>Tracheophyta</taxon>
        <taxon>Spermatophyta</taxon>
        <taxon>Magnoliopsida</taxon>
        <taxon>Liliopsida</taxon>
        <taxon>Zingiberales</taxon>
        <taxon>Musaceae</taxon>
        <taxon>Ensete</taxon>
    </lineage>
</organism>
<dbReference type="GO" id="GO:0004656">
    <property type="term" value="F:procollagen-proline 4-dioxygenase activity"/>
    <property type="evidence" value="ECO:0007669"/>
    <property type="project" value="UniProtKB-EC"/>
</dbReference>
<evidence type="ECO:0000313" key="18">
    <source>
        <dbReference type="Proteomes" id="UP001222027"/>
    </source>
</evidence>
<dbReference type="GO" id="GO:0005506">
    <property type="term" value="F:iron ion binding"/>
    <property type="evidence" value="ECO:0007669"/>
    <property type="project" value="InterPro"/>
</dbReference>
<comment type="caution">
    <text evidence="17">The sequence shown here is derived from an EMBL/GenBank/DDBJ whole genome shotgun (WGS) entry which is preliminary data.</text>
</comment>
<dbReference type="PANTHER" id="PTHR10869:SF246">
    <property type="entry name" value="TRANSMEMBRANE PROLYL 4-HYDROXYLASE"/>
    <property type="match status" value="1"/>
</dbReference>
<reference evidence="17 18" key="1">
    <citation type="submission" date="2022-12" db="EMBL/GenBank/DDBJ databases">
        <title>Chromosome-scale assembly of the Ensete ventricosum genome.</title>
        <authorList>
            <person name="Dussert Y."/>
            <person name="Stocks J."/>
            <person name="Wendawek A."/>
            <person name="Woldeyes F."/>
            <person name="Nichols R.A."/>
            <person name="Borrell J.S."/>
        </authorList>
    </citation>
    <scope>NUCLEOTIDE SEQUENCE [LARGE SCALE GENOMIC DNA]</scope>
    <source>
        <strain evidence="18">cv. Maze</strain>
        <tissue evidence="17">Seeds</tissue>
    </source>
</reference>
<feature type="domain" description="Fe2OG dioxygenase" evidence="16">
    <location>
        <begin position="174"/>
        <end position="294"/>
    </location>
</feature>
<comment type="subcellular location">
    <subcellularLocation>
        <location evidence="2">Endoplasmic reticulum membrane</location>
        <topology evidence="2">Single-pass type II membrane protein</topology>
    </subcellularLocation>
</comment>
<evidence type="ECO:0000256" key="4">
    <source>
        <dbReference type="ARBA" id="ARBA00012269"/>
    </source>
</evidence>
<keyword evidence="10" id="KW-0560">Oxidoreductase</keyword>
<evidence type="ECO:0000256" key="11">
    <source>
        <dbReference type="ARBA" id="ARBA00023004"/>
    </source>
</evidence>
<gene>
    <name evidence="17" type="ORF">OPV22_004427</name>
</gene>
<dbReference type="EMBL" id="JAQQAF010000001">
    <property type="protein sequence ID" value="KAJ8513993.1"/>
    <property type="molecule type" value="Genomic_DNA"/>
</dbReference>
<dbReference type="PROSITE" id="PS51471">
    <property type="entry name" value="FE2OG_OXY"/>
    <property type="match status" value="1"/>
</dbReference>
<comment type="similarity">
    <text evidence="3">Belongs to the P4HA family.</text>
</comment>
<dbReference type="AlphaFoldDB" id="A0AAV8S3D5"/>
<evidence type="ECO:0000256" key="5">
    <source>
        <dbReference type="ARBA" id="ARBA00022692"/>
    </source>
</evidence>
<accession>A0AAV8S3D5</accession>
<keyword evidence="7" id="KW-0223">Dioxygenase</keyword>
<feature type="transmembrane region" description="Helical" evidence="15">
    <location>
        <begin position="20"/>
        <end position="43"/>
    </location>
</feature>
<keyword evidence="5 15" id="KW-0812">Transmembrane</keyword>
<keyword evidence="8" id="KW-0735">Signal-anchor</keyword>
<dbReference type="InterPro" id="IPR045054">
    <property type="entry name" value="P4HA-like"/>
</dbReference>
<dbReference type="Proteomes" id="UP001222027">
    <property type="component" value="Unassembled WGS sequence"/>
</dbReference>
<evidence type="ECO:0000256" key="15">
    <source>
        <dbReference type="SAM" id="Phobius"/>
    </source>
</evidence>
<dbReference type="InterPro" id="IPR005123">
    <property type="entry name" value="Oxoglu/Fe-dep_dioxygenase_dom"/>
</dbReference>
<dbReference type="Gene3D" id="2.60.120.620">
    <property type="entry name" value="q2cbj1_9rhob like domain"/>
    <property type="match status" value="1"/>
</dbReference>
<evidence type="ECO:0000256" key="12">
    <source>
        <dbReference type="ARBA" id="ARBA00023136"/>
    </source>
</evidence>
<keyword evidence="13" id="KW-0325">Glycoprotein</keyword>
<keyword evidence="6" id="KW-0479">Metal-binding</keyword>
<dbReference type="InterPro" id="IPR006620">
    <property type="entry name" value="Pro_4_hyd_alph"/>
</dbReference>
<name>A0AAV8S3D5_ENSVE</name>
<evidence type="ECO:0000256" key="3">
    <source>
        <dbReference type="ARBA" id="ARBA00006511"/>
    </source>
</evidence>
<comment type="catalytic activity">
    <reaction evidence="14">
        <text>L-prolyl-[collagen] + 2-oxoglutarate + O2 = trans-4-hydroxy-L-prolyl-[collagen] + succinate + CO2</text>
        <dbReference type="Rhea" id="RHEA:18945"/>
        <dbReference type="Rhea" id="RHEA-COMP:11676"/>
        <dbReference type="Rhea" id="RHEA-COMP:11680"/>
        <dbReference type="ChEBI" id="CHEBI:15379"/>
        <dbReference type="ChEBI" id="CHEBI:16526"/>
        <dbReference type="ChEBI" id="CHEBI:16810"/>
        <dbReference type="ChEBI" id="CHEBI:30031"/>
        <dbReference type="ChEBI" id="CHEBI:50342"/>
        <dbReference type="ChEBI" id="CHEBI:61965"/>
        <dbReference type="EC" id="1.14.11.2"/>
    </reaction>
</comment>
<evidence type="ECO:0000256" key="14">
    <source>
        <dbReference type="ARBA" id="ARBA00049169"/>
    </source>
</evidence>
<keyword evidence="18" id="KW-1185">Reference proteome</keyword>
<keyword evidence="12 15" id="KW-0472">Membrane</keyword>
<evidence type="ECO:0000256" key="6">
    <source>
        <dbReference type="ARBA" id="ARBA00022723"/>
    </source>
</evidence>
<evidence type="ECO:0000256" key="9">
    <source>
        <dbReference type="ARBA" id="ARBA00022989"/>
    </source>
</evidence>
<evidence type="ECO:0000256" key="10">
    <source>
        <dbReference type="ARBA" id="ARBA00023002"/>
    </source>
</evidence>
<dbReference type="GO" id="GO:0031418">
    <property type="term" value="F:L-ascorbic acid binding"/>
    <property type="evidence" value="ECO:0007669"/>
    <property type="project" value="InterPro"/>
</dbReference>
<dbReference type="FunFam" id="2.60.120.620:FF:000002">
    <property type="entry name" value="Prolyl 4-hydroxylase 4"/>
    <property type="match status" value="1"/>
</dbReference>
<evidence type="ECO:0000256" key="2">
    <source>
        <dbReference type="ARBA" id="ARBA00004648"/>
    </source>
</evidence>
<evidence type="ECO:0000256" key="1">
    <source>
        <dbReference type="ARBA" id="ARBA00001961"/>
    </source>
</evidence>
<dbReference type="PANTHER" id="PTHR10869">
    <property type="entry name" value="PROLYL 4-HYDROXYLASE ALPHA SUBUNIT"/>
    <property type="match status" value="1"/>
</dbReference>
<evidence type="ECO:0000256" key="8">
    <source>
        <dbReference type="ARBA" id="ARBA00022968"/>
    </source>
</evidence>
<keyword evidence="11" id="KW-0408">Iron</keyword>
<evidence type="ECO:0000313" key="17">
    <source>
        <dbReference type="EMBL" id="KAJ8513993.1"/>
    </source>
</evidence>
<comment type="cofactor">
    <cofactor evidence="1">
        <name>L-ascorbate</name>
        <dbReference type="ChEBI" id="CHEBI:38290"/>
    </cofactor>
</comment>
<dbReference type="InterPro" id="IPR044862">
    <property type="entry name" value="Pro_4_hyd_alph_FE2OG_OXY"/>
</dbReference>
<dbReference type="Pfam" id="PF13640">
    <property type="entry name" value="2OG-FeII_Oxy_3"/>
    <property type="match status" value="1"/>
</dbReference>
<proteinExistence type="inferred from homology"/>
<dbReference type="SMART" id="SM00702">
    <property type="entry name" value="P4Hc"/>
    <property type="match status" value="1"/>
</dbReference>